<organism evidence="2 3">
    <name type="scientific">Mytilus coruscus</name>
    <name type="common">Sea mussel</name>
    <dbReference type="NCBI Taxonomy" id="42192"/>
    <lineage>
        <taxon>Eukaryota</taxon>
        <taxon>Metazoa</taxon>
        <taxon>Spiralia</taxon>
        <taxon>Lophotrochozoa</taxon>
        <taxon>Mollusca</taxon>
        <taxon>Bivalvia</taxon>
        <taxon>Autobranchia</taxon>
        <taxon>Pteriomorphia</taxon>
        <taxon>Mytilida</taxon>
        <taxon>Mytiloidea</taxon>
        <taxon>Mytilidae</taxon>
        <taxon>Mytilinae</taxon>
        <taxon>Mytilus</taxon>
    </lineage>
</organism>
<evidence type="ECO:0000313" key="2">
    <source>
        <dbReference type="EMBL" id="CAC5367900.1"/>
    </source>
</evidence>
<feature type="region of interest" description="Disordered" evidence="1">
    <location>
        <begin position="128"/>
        <end position="155"/>
    </location>
</feature>
<feature type="compositionally biased region" description="Basic and acidic residues" evidence="1">
    <location>
        <begin position="146"/>
        <end position="155"/>
    </location>
</feature>
<dbReference type="AlphaFoldDB" id="A0A6J8AKB8"/>
<reference evidence="2 3" key="1">
    <citation type="submission" date="2020-06" db="EMBL/GenBank/DDBJ databases">
        <authorList>
            <person name="Li R."/>
            <person name="Bekaert M."/>
        </authorList>
    </citation>
    <scope>NUCLEOTIDE SEQUENCE [LARGE SCALE GENOMIC DNA]</scope>
    <source>
        <strain evidence="3">wild</strain>
    </source>
</reference>
<dbReference type="Proteomes" id="UP000507470">
    <property type="component" value="Unassembled WGS sequence"/>
</dbReference>
<proteinExistence type="predicted"/>
<sequence>MRCRGISTRQQPNNTRRYRDVYQRTASTQYKEMQGVYQPDSIQTIQGDAGAYINKGWRYRAYINETATRQYKEMQGHKTSSTMKGDATRQYKKYKEMQGRISTRQQSDNTRRCRDVYHQRDAGRISTRQTENKEMQGRISKTASDNTRRCKDRSTDSIQAVYQRDNNETGATREYKEIWGAYINETATRQYKEIQGRISNNTRRQQSRQYKERCKGVYQRNGDASSIQTIQGDAGANTNQIAT</sequence>
<evidence type="ECO:0000256" key="1">
    <source>
        <dbReference type="SAM" id="MobiDB-lite"/>
    </source>
</evidence>
<accession>A0A6J8AKB8</accession>
<gene>
    <name evidence="2" type="ORF">MCOR_7640</name>
</gene>
<evidence type="ECO:0000313" key="3">
    <source>
        <dbReference type="Proteomes" id="UP000507470"/>
    </source>
</evidence>
<keyword evidence="3" id="KW-1185">Reference proteome</keyword>
<dbReference type="EMBL" id="CACVKT020001409">
    <property type="protein sequence ID" value="CAC5367900.1"/>
    <property type="molecule type" value="Genomic_DNA"/>
</dbReference>
<name>A0A6J8AKB8_MYTCO</name>
<protein>
    <submittedName>
        <fullName evidence="2">Uncharacterized protein</fullName>
    </submittedName>
</protein>